<dbReference type="Proteomes" id="UP001596191">
    <property type="component" value="Unassembled WGS sequence"/>
</dbReference>
<dbReference type="RefSeq" id="WP_125642211.1">
    <property type="nucleotide sequence ID" value="NZ_JBHSSJ010000010.1"/>
</dbReference>
<feature type="domain" description="ABC transporter" evidence="5">
    <location>
        <begin position="4"/>
        <end position="210"/>
    </location>
</feature>
<dbReference type="PROSITE" id="PS00211">
    <property type="entry name" value="ABC_TRANSPORTER_1"/>
    <property type="match status" value="1"/>
</dbReference>
<protein>
    <submittedName>
        <fullName evidence="6">ATP-binding cassette domain-containing protein</fullName>
    </submittedName>
</protein>
<accession>A0ABW1TRN5</accession>
<comment type="similarity">
    <text evidence="1">Belongs to the ABC transporter superfamily.</text>
</comment>
<keyword evidence="2" id="KW-0813">Transport</keyword>
<dbReference type="Pfam" id="PF00005">
    <property type="entry name" value="ABC_tran"/>
    <property type="match status" value="1"/>
</dbReference>
<dbReference type="InterPro" id="IPR003439">
    <property type="entry name" value="ABC_transporter-like_ATP-bd"/>
</dbReference>
<dbReference type="SUPFAM" id="SSF52540">
    <property type="entry name" value="P-loop containing nucleoside triphosphate hydrolases"/>
    <property type="match status" value="1"/>
</dbReference>
<evidence type="ECO:0000313" key="7">
    <source>
        <dbReference type="Proteomes" id="UP001596191"/>
    </source>
</evidence>
<sequence>MALIQLQGVSKTIRRQQLLHEVSFSIEQGTITVLTGINGSGKTLILKALLGLIRTKGIVTVNQEPLQLGQRYPIRAGILIEMPAVLPEFSAYENLQLIADLMPGVGDSAIRQVLKQFDLPTTKTTKVRHFSLGMKQKLGIGQAILGQNDLIVLDEPTNALDTQSIENLIEELRRLQRAGSTIVVASHDRDFVTAIADKVIRVEAGRAYEA</sequence>
<dbReference type="GO" id="GO:0005524">
    <property type="term" value="F:ATP binding"/>
    <property type="evidence" value="ECO:0007669"/>
    <property type="project" value="UniProtKB-KW"/>
</dbReference>
<dbReference type="EMBL" id="JBHSSJ010000010">
    <property type="protein sequence ID" value="MFC6275438.1"/>
    <property type="molecule type" value="Genomic_DNA"/>
</dbReference>
<evidence type="ECO:0000256" key="1">
    <source>
        <dbReference type="ARBA" id="ARBA00005417"/>
    </source>
</evidence>
<evidence type="ECO:0000256" key="3">
    <source>
        <dbReference type="ARBA" id="ARBA00022741"/>
    </source>
</evidence>
<dbReference type="Gene3D" id="3.40.50.300">
    <property type="entry name" value="P-loop containing nucleotide triphosphate hydrolases"/>
    <property type="match status" value="1"/>
</dbReference>
<comment type="caution">
    <text evidence="6">The sequence shown here is derived from an EMBL/GenBank/DDBJ whole genome shotgun (WGS) entry which is preliminary data.</text>
</comment>
<dbReference type="SMART" id="SM00382">
    <property type="entry name" value="AAA"/>
    <property type="match status" value="1"/>
</dbReference>
<evidence type="ECO:0000313" key="6">
    <source>
        <dbReference type="EMBL" id="MFC6275438.1"/>
    </source>
</evidence>
<proteinExistence type="inferred from homology"/>
<dbReference type="InterPro" id="IPR017871">
    <property type="entry name" value="ABC_transporter-like_CS"/>
</dbReference>
<reference evidence="7" key="1">
    <citation type="journal article" date="2019" name="Int. J. Syst. Evol. Microbiol.">
        <title>The Global Catalogue of Microorganisms (GCM) 10K type strain sequencing project: providing services to taxonomists for standard genome sequencing and annotation.</title>
        <authorList>
            <consortium name="The Broad Institute Genomics Platform"/>
            <consortium name="The Broad Institute Genome Sequencing Center for Infectious Disease"/>
            <person name="Wu L."/>
            <person name="Ma J."/>
        </authorList>
    </citation>
    <scope>NUCLEOTIDE SEQUENCE [LARGE SCALE GENOMIC DNA]</scope>
    <source>
        <strain evidence="7">CCM 8907</strain>
    </source>
</reference>
<keyword evidence="3" id="KW-0547">Nucleotide-binding</keyword>
<evidence type="ECO:0000259" key="5">
    <source>
        <dbReference type="PROSITE" id="PS50893"/>
    </source>
</evidence>
<dbReference type="InterPro" id="IPR003593">
    <property type="entry name" value="AAA+_ATPase"/>
</dbReference>
<gene>
    <name evidence="6" type="ORF">ACFQET_07940</name>
</gene>
<dbReference type="PROSITE" id="PS50893">
    <property type="entry name" value="ABC_TRANSPORTER_2"/>
    <property type="match status" value="1"/>
</dbReference>
<dbReference type="PANTHER" id="PTHR43335">
    <property type="entry name" value="ABC TRANSPORTER, ATP-BINDING PROTEIN"/>
    <property type="match status" value="1"/>
</dbReference>
<keyword evidence="7" id="KW-1185">Reference proteome</keyword>
<name>A0ABW1TRN5_9LACO</name>
<evidence type="ECO:0000256" key="4">
    <source>
        <dbReference type="ARBA" id="ARBA00022840"/>
    </source>
</evidence>
<keyword evidence="4 6" id="KW-0067">ATP-binding</keyword>
<organism evidence="6 7">
    <name type="scientific">Levilactobacillus tangyuanensis</name>
    <dbReference type="NCBI Taxonomy" id="2486021"/>
    <lineage>
        <taxon>Bacteria</taxon>
        <taxon>Bacillati</taxon>
        <taxon>Bacillota</taxon>
        <taxon>Bacilli</taxon>
        <taxon>Lactobacillales</taxon>
        <taxon>Lactobacillaceae</taxon>
        <taxon>Levilactobacillus</taxon>
    </lineage>
</organism>
<evidence type="ECO:0000256" key="2">
    <source>
        <dbReference type="ARBA" id="ARBA00022448"/>
    </source>
</evidence>
<dbReference type="InterPro" id="IPR027417">
    <property type="entry name" value="P-loop_NTPase"/>
</dbReference>